<dbReference type="SUPFAM" id="SSF53335">
    <property type="entry name" value="S-adenosyl-L-methionine-dependent methyltransferases"/>
    <property type="match status" value="1"/>
</dbReference>
<dbReference type="AlphaFoldDB" id="A0A087D6R1"/>
<dbReference type="InterPro" id="IPR050362">
    <property type="entry name" value="Cation-dep_OMT"/>
</dbReference>
<dbReference type="PANTHER" id="PTHR10509">
    <property type="entry name" value="O-METHYLTRANSFERASE-RELATED"/>
    <property type="match status" value="1"/>
</dbReference>
<dbReference type="GO" id="GO:0032259">
    <property type="term" value="P:methylation"/>
    <property type="evidence" value="ECO:0007669"/>
    <property type="project" value="UniProtKB-KW"/>
</dbReference>
<keyword evidence="1 4" id="KW-0489">Methyltransferase</keyword>
<sequence length="221" mass="23281">MDKAQYTNLAKAWEYTEEHARERELPSIAAVRERAEQSSQPQGSAAQAQLLAMLVHITGASSVIAVGTGSLVETVQLAHALNGNGQLTAVDSTAQGIAMIRKVFAELQDTTDISLRAVNAPASVFLPRLNANDYDMIVVAGDAANYAATFAQASRLLRAHGIIAFTDVLALSSDNGGVLDAADRSAKATAMRELIATVEENDAFESTLTPDGTGLLLAVKK</sequence>
<proteinExistence type="predicted"/>
<name>A0A087D6R1_9BIFI</name>
<organism evidence="4 5">
    <name type="scientific">Bifidobacterium saguini DSM 23967</name>
    <dbReference type="NCBI Taxonomy" id="1437607"/>
    <lineage>
        <taxon>Bacteria</taxon>
        <taxon>Bacillati</taxon>
        <taxon>Actinomycetota</taxon>
        <taxon>Actinomycetes</taxon>
        <taxon>Bifidobacteriales</taxon>
        <taxon>Bifidobacteriaceae</taxon>
        <taxon>Bifidobacterium</taxon>
    </lineage>
</organism>
<evidence type="ECO:0000256" key="3">
    <source>
        <dbReference type="ARBA" id="ARBA00022691"/>
    </source>
</evidence>
<dbReference type="OrthoDB" id="4774874at2"/>
<reference evidence="4 5" key="1">
    <citation type="submission" date="2014-03" db="EMBL/GenBank/DDBJ databases">
        <title>Genomics of Bifidobacteria.</title>
        <authorList>
            <person name="Ventura M."/>
            <person name="Milani C."/>
            <person name="Lugli G.A."/>
        </authorList>
    </citation>
    <scope>NUCLEOTIDE SEQUENCE [LARGE SCALE GENOMIC DNA]</scope>
    <source>
        <strain evidence="4 5">DSM 23967</strain>
    </source>
</reference>
<dbReference type="EMBL" id="JGZN01000016">
    <property type="protein sequence ID" value="KFI91211.1"/>
    <property type="molecule type" value="Genomic_DNA"/>
</dbReference>
<dbReference type="Proteomes" id="UP000029066">
    <property type="component" value="Unassembled WGS sequence"/>
</dbReference>
<dbReference type="Pfam" id="PF01596">
    <property type="entry name" value="Methyltransf_3"/>
    <property type="match status" value="1"/>
</dbReference>
<dbReference type="PROSITE" id="PS51682">
    <property type="entry name" value="SAM_OMT_I"/>
    <property type="match status" value="1"/>
</dbReference>
<dbReference type="STRING" id="1437607.BISA_1808"/>
<evidence type="ECO:0000313" key="5">
    <source>
        <dbReference type="Proteomes" id="UP000029066"/>
    </source>
</evidence>
<evidence type="ECO:0000313" key="4">
    <source>
        <dbReference type="EMBL" id="KFI91211.1"/>
    </source>
</evidence>
<keyword evidence="3" id="KW-0949">S-adenosyl-L-methionine</keyword>
<evidence type="ECO:0000256" key="2">
    <source>
        <dbReference type="ARBA" id="ARBA00022679"/>
    </source>
</evidence>
<dbReference type="InterPro" id="IPR002935">
    <property type="entry name" value="SAM_O-MeTrfase"/>
</dbReference>
<dbReference type="GO" id="GO:0008757">
    <property type="term" value="F:S-adenosylmethionine-dependent methyltransferase activity"/>
    <property type="evidence" value="ECO:0007669"/>
    <property type="project" value="TreeGrafter"/>
</dbReference>
<accession>A0A087D6R1</accession>
<comment type="caution">
    <text evidence="4">The sequence shown here is derived from an EMBL/GenBank/DDBJ whole genome shotgun (WGS) entry which is preliminary data.</text>
</comment>
<protein>
    <submittedName>
        <fullName evidence="4">O-methyltransferase, family 3</fullName>
    </submittedName>
</protein>
<dbReference type="InterPro" id="IPR029063">
    <property type="entry name" value="SAM-dependent_MTases_sf"/>
</dbReference>
<dbReference type="RefSeq" id="WP_033891775.1">
    <property type="nucleotide sequence ID" value="NZ_JDUT01000006.1"/>
</dbReference>
<dbReference type="PANTHER" id="PTHR10509:SF14">
    <property type="entry name" value="CAFFEOYL-COA O-METHYLTRANSFERASE 3-RELATED"/>
    <property type="match status" value="1"/>
</dbReference>
<dbReference type="Gene3D" id="3.40.50.150">
    <property type="entry name" value="Vaccinia Virus protein VP39"/>
    <property type="match status" value="1"/>
</dbReference>
<keyword evidence="2 4" id="KW-0808">Transferase</keyword>
<gene>
    <name evidence="4" type="ORF">BISA_1808</name>
</gene>
<evidence type="ECO:0000256" key="1">
    <source>
        <dbReference type="ARBA" id="ARBA00022603"/>
    </source>
</evidence>
<dbReference type="GO" id="GO:0008171">
    <property type="term" value="F:O-methyltransferase activity"/>
    <property type="evidence" value="ECO:0007669"/>
    <property type="project" value="InterPro"/>
</dbReference>